<comment type="caution">
    <text evidence="2">The sequence shown here is derived from an EMBL/GenBank/DDBJ whole genome shotgun (WGS) entry which is preliminary data.</text>
</comment>
<evidence type="ECO:0000256" key="1">
    <source>
        <dbReference type="SAM" id="MobiDB-lite"/>
    </source>
</evidence>
<evidence type="ECO:0000313" key="3">
    <source>
        <dbReference type="Proteomes" id="UP001221898"/>
    </source>
</evidence>
<evidence type="ECO:0000313" key="2">
    <source>
        <dbReference type="EMBL" id="KAJ8419127.1"/>
    </source>
</evidence>
<feature type="compositionally biased region" description="Polar residues" evidence="1">
    <location>
        <begin position="83"/>
        <end position="92"/>
    </location>
</feature>
<accession>A0AAD7X3P0</accession>
<dbReference type="Proteomes" id="UP001221898">
    <property type="component" value="Unassembled WGS sequence"/>
</dbReference>
<gene>
    <name evidence="2" type="ORF">AAFF_G00006260</name>
</gene>
<reference evidence="2" key="1">
    <citation type="journal article" date="2023" name="Science">
        <title>Genome structures resolve the early diversification of teleost fishes.</title>
        <authorList>
            <person name="Parey E."/>
            <person name="Louis A."/>
            <person name="Montfort J."/>
            <person name="Bouchez O."/>
            <person name="Roques C."/>
            <person name="Iampietro C."/>
            <person name="Lluch J."/>
            <person name="Castinel A."/>
            <person name="Donnadieu C."/>
            <person name="Desvignes T."/>
            <person name="Floi Bucao C."/>
            <person name="Jouanno E."/>
            <person name="Wen M."/>
            <person name="Mejri S."/>
            <person name="Dirks R."/>
            <person name="Jansen H."/>
            <person name="Henkel C."/>
            <person name="Chen W.J."/>
            <person name="Zahm M."/>
            <person name="Cabau C."/>
            <person name="Klopp C."/>
            <person name="Thompson A.W."/>
            <person name="Robinson-Rechavi M."/>
            <person name="Braasch I."/>
            <person name="Lecointre G."/>
            <person name="Bobe J."/>
            <person name="Postlethwait J.H."/>
            <person name="Berthelot C."/>
            <person name="Roest Crollius H."/>
            <person name="Guiguen Y."/>
        </authorList>
    </citation>
    <scope>NUCLEOTIDE SEQUENCE</scope>
    <source>
        <strain evidence="2">NC1722</strain>
    </source>
</reference>
<dbReference type="AlphaFoldDB" id="A0AAD7X3P0"/>
<protein>
    <submittedName>
        <fullName evidence="2">Uncharacterized protein</fullName>
    </submittedName>
</protein>
<keyword evidence="3" id="KW-1185">Reference proteome</keyword>
<feature type="region of interest" description="Disordered" evidence="1">
    <location>
        <begin position="16"/>
        <end position="104"/>
    </location>
</feature>
<dbReference type="EMBL" id="JAINUG010000001">
    <property type="protein sequence ID" value="KAJ8419127.1"/>
    <property type="molecule type" value="Genomic_DNA"/>
</dbReference>
<name>A0AAD7X3P0_9TELE</name>
<organism evidence="2 3">
    <name type="scientific">Aldrovandia affinis</name>
    <dbReference type="NCBI Taxonomy" id="143900"/>
    <lineage>
        <taxon>Eukaryota</taxon>
        <taxon>Metazoa</taxon>
        <taxon>Chordata</taxon>
        <taxon>Craniata</taxon>
        <taxon>Vertebrata</taxon>
        <taxon>Euteleostomi</taxon>
        <taxon>Actinopterygii</taxon>
        <taxon>Neopterygii</taxon>
        <taxon>Teleostei</taxon>
        <taxon>Notacanthiformes</taxon>
        <taxon>Halosauridae</taxon>
        <taxon>Aldrovandia</taxon>
    </lineage>
</organism>
<feature type="compositionally biased region" description="Polar residues" evidence="1">
    <location>
        <begin position="59"/>
        <end position="71"/>
    </location>
</feature>
<proteinExistence type="predicted"/>
<sequence length="104" mass="11102">MSKRLKRKLFTTAVKKCEKSGSEDESDFSGLESCDSLEEDTLDSGDNSRVDMDTCPFGQLNSHLPSSSNQPAAVAHRRLNAPLPQSSGSQAASDEGLRAPSCIA</sequence>